<evidence type="ECO:0000313" key="2">
    <source>
        <dbReference type="Proteomes" id="UP001151760"/>
    </source>
</evidence>
<accession>A0ABQ4Y0L0</accession>
<keyword evidence="2" id="KW-1185">Reference proteome</keyword>
<comment type="caution">
    <text evidence="1">The sequence shown here is derived from an EMBL/GenBank/DDBJ whole genome shotgun (WGS) entry which is preliminary data.</text>
</comment>
<dbReference type="EMBL" id="BQNB010009977">
    <property type="protein sequence ID" value="GJS71051.1"/>
    <property type="molecule type" value="Genomic_DNA"/>
</dbReference>
<proteinExistence type="predicted"/>
<organism evidence="1 2">
    <name type="scientific">Tanacetum coccineum</name>
    <dbReference type="NCBI Taxonomy" id="301880"/>
    <lineage>
        <taxon>Eukaryota</taxon>
        <taxon>Viridiplantae</taxon>
        <taxon>Streptophyta</taxon>
        <taxon>Embryophyta</taxon>
        <taxon>Tracheophyta</taxon>
        <taxon>Spermatophyta</taxon>
        <taxon>Magnoliopsida</taxon>
        <taxon>eudicotyledons</taxon>
        <taxon>Gunneridae</taxon>
        <taxon>Pentapetalae</taxon>
        <taxon>asterids</taxon>
        <taxon>campanulids</taxon>
        <taxon>Asterales</taxon>
        <taxon>Asteraceae</taxon>
        <taxon>Asteroideae</taxon>
        <taxon>Anthemideae</taxon>
        <taxon>Anthemidinae</taxon>
        <taxon>Tanacetum</taxon>
    </lineage>
</organism>
<dbReference type="Proteomes" id="UP001151760">
    <property type="component" value="Unassembled WGS sequence"/>
</dbReference>
<reference evidence="1" key="2">
    <citation type="submission" date="2022-01" db="EMBL/GenBank/DDBJ databases">
        <authorList>
            <person name="Yamashiro T."/>
            <person name="Shiraishi A."/>
            <person name="Satake H."/>
            <person name="Nakayama K."/>
        </authorList>
    </citation>
    <scope>NUCLEOTIDE SEQUENCE</scope>
</reference>
<protein>
    <submittedName>
        <fullName evidence="1">Uncharacterized protein</fullName>
    </submittedName>
</protein>
<evidence type="ECO:0000313" key="1">
    <source>
        <dbReference type="EMBL" id="GJS71051.1"/>
    </source>
</evidence>
<reference evidence="1" key="1">
    <citation type="journal article" date="2022" name="Int. J. Mol. Sci.">
        <title>Draft Genome of Tanacetum Coccineum: Genomic Comparison of Closely Related Tanacetum-Family Plants.</title>
        <authorList>
            <person name="Yamashiro T."/>
            <person name="Shiraishi A."/>
            <person name="Nakayama K."/>
            <person name="Satake H."/>
        </authorList>
    </citation>
    <scope>NUCLEOTIDE SEQUENCE</scope>
</reference>
<sequence length="177" mass="19723">MLMETNVPGLMHTLEAIRNTVNAQAAHHDILVESYRSLAWKVGPRLTKIKLNEESIQFDMTSLKIDTTDIKAMTVIPTTLNPTRTITPEAQVIEETSRPITTKSNPVTKASGSSLITLKNDKGKCIGRDTNNLPLKLVKASRKVCQYDDASMLIDFEIDGKIIKIPQDQLQAHLDKK</sequence>
<name>A0ABQ4Y0L0_9ASTR</name>
<gene>
    <name evidence="1" type="ORF">Tco_0703892</name>
</gene>